<evidence type="ECO:0008006" key="3">
    <source>
        <dbReference type="Google" id="ProtNLM"/>
    </source>
</evidence>
<feature type="chain" id="PRO_5003984765" description="Lipocalin-like domain-containing protein" evidence="1">
    <location>
        <begin position="26"/>
        <end position="163"/>
    </location>
</feature>
<dbReference type="AlphaFoldDB" id="L7VXC8"/>
<keyword evidence="1" id="KW-0732">Signal</keyword>
<feature type="signal peptide" evidence="1">
    <location>
        <begin position="1"/>
        <end position="25"/>
    </location>
</feature>
<accession>L7VXC8</accession>
<protein>
    <recommendedName>
        <fullName evidence="3">Lipocalin-like domain-containing protein</fullName>
    </recommendedName>
</protein>
<name>L7VXC8_9BACT</name>
<organism evidence="2">
    <name type="scientific">uncultured bacterium A1Q1_fos_1266</name>
    <dbReference type="NCBI Taxonomy" id="1256546"/>
    <lineage>
        <taxon>Bacteria</taxon>
        <taxon>environmental samples</taxon>
    </lineage>
</organism>
<reference evidence="2" key="1">
    <citation type="submission" date="2012-09" db="EMBL/GenBank/DDBJ databases">
        <title>Metagenomic Characterization of a Microbial Community in Wastewater Detects High Levels of Antibiotic Resistance.</title>
        <authorList>
            <person name="Abrams M."/>
            <person name="Caldwell A."/>
            <person name="Vandaei E."/>
            <person name="Lee W."/>
            <person name="Perrott J."/>
            <person name="Khan S.Y."/>
            <person name="Ta J."/>
            <person name="Romero D."/>
            <person name="Nguyen V."/>
            <person name="Pourmand N."/>
            <person name="Ouverney C.C."/>
        </authorList>
    </citation>
    <scope>NUCLEOTIDE SEQUENCE</scope>
</reference>
<dbReference type="EMBL" id="JX649897">
    <property type="protein sequence ID" value="AGC72284.1"/>
    <property type="molecule type" value="Genomic_DNA"/>
</dbReference>
<evidence type="ECO:0000256" key="1">
    <source>
        <dbReference type="SAM" id="SignalP"/>
    </source>
</evidence>
<sequence length="163" mass="17114">MLGQLKRIQLKLLLIFGLSAAITIAGCGGSDSPADAADAYVGTWKSQCFSWLGNYEVVTRTASKLSATQLVGTVVNTKKYSDAACTTLVSTDTTTESGVYTIGNKATFLGQTVDSYKYDSSTTPGSGYLGFAVVNGSGLYVAASFTSENPTAWWTGGIPYVKQ</sequence>
<evidence type="ECO:0000313" key="2">
    <source>
        <dbReference type="EMBL" id="AGC72284.1"/>
    </source>
</evidence>
<proteinExistence type="predicted"/>
<dbReference type="PROSITE" id="PS51257">
    <property type="entry name" value="PROKAR_LIPOPROTEIN"/>
    <property type="match status" value="1"/>
</dbReference>